<dbReference type="RefSeq" id="WP_026052031.1">
    <property type="nucleotide sequence ID" value="NZ_CP008956.1"/>
</dbReference>
<evidence type="ECO:0000256" key="1">
    <source>
        <dbReference type="SAM" id="MobiDB-lite"/>
    </source>
</evidence>
<evidence type="ECO:0000313" key="4">
    <source>
        <dbReference type="Proteomes" id="UP000501648"/>
    </source>
</evidence>
<dbReference type="AlphaFoldDB" id="A0A6M3ZKX7"/>
<dbReference type="EMBL" id="CP008956">
    <property type="protein sequence ID" value="QJP99042.1"/>
    <property type="molecule type" value="Genomic_DNA"/>
</dbReference>
<feature type="region of interest" description="Disordered" evidence="1">
    <location>
        <begin position="1"/>
        <end position="85"/>
    </location>
</feature>
<gene>
    <name evidence="3" type="ORF">C798_01990</name>
</gene>
<name>A0A6M3ZKX7_9BURK</name>
<proteinExistence type="predicted"/>
<evidence type="ECO:0000313" key="3">
    <source>
        <dbReference type="EMBL" id="QJP99042.1"/>
    </source>
</evidence>
<dbReference type="InterPro" id="IPR019835">
    <property type="entry name" value="SWIB_domain"/>
</dbReference>
<feature type="domain" description="DM2" evidence="2">
    <location>
        <begin position="85"/>
        <end position="162"/>
    </location>
</feature>
<dbReference type="InterPro" id="IPR036885">
    <property type="entry name" value="SWIB_MDM2_dom_sf"/>
</dbReference>
<dbReference type="PROSITE" id="PS51925">
    <property type="entry name" value="SWIB_MDM2"/>
    <property type="match status" value="1"/>
</dbReference>
<sequence length="162" mass="16538">MATAKKAAAAVKKPAAKPAAKAAAKPAAKPAAKAAAKPASKAAAPKAAAKPAAKPAAKAAPKAAPKKAAAKPAAKPAAKRTPNAAFMKPLTPSAALGEVVGAKPLPRTEVTKKVWEYIKKHKLQNAENKRNIDADDKLKAIFGGKKQVTMFEMTKLISAHLS</sequence>
<dbReference type="InterPro" id="IPR003121">
    <property type="entry name" value="SWIB_MDM2_domain"/>
</dbReference>
<evidence type="ECO:0000259" key="2">
    <source>
        <dbReference type="PROSITE" id="PS51925"/>
    </source>
</evidence>
<dbReference type="PANTHER" id="PTHR13844">
    <property type="entry name" value="SWI/SNF-RELATED MATRIX-ASSOCIATED ACTIN-DEPENDENT REGULATOR OF CHROMATIN SUBFAMILY D"/>
    <property type="match status" value="1"/>
</dbReference>
<reference evidence="3 4" key="1">
    <citation type="journal article" date="2012" name="J. Bacteriol.">
        <title>Genome sequence of the pathogenic Herbaspirillum seropedicae strain Os34, isolated from rice roots.</title>
        <authorList>
            <person name="Ye W."/>
            <person name="Ye S."/>
            <person name="Liu J."/>
            <person name="Chang S."/>
            <person name="Chen M."/>
            <person name="Zhu B."/>
            <person name="Guo L."/>
            <person name="An Q."/>
        </authorList>
    </citation>
    <scope>NUCLEOTIDE SEQUENCE [LARGE SCALE GENOMIC DNA]</scope>
    <source>
        <strain evidence="3 4">Os34</strain>
    </source>
</reference>
<dbReference type="Gene3D" id="1.10.245.10">
    <property type="entry name" value="SWIB/MDM2 domain"/>
    <property type="match status" value="1"/>
</dbReference>
<dbReference type="Pfam" id="PF02201">
    <property type="entry name" value="SWIB"/>
    <property type="match status" value="1"/>
</dbReference>
<feature type="compositionally biased region" description="Low complexity" evidence="1">
    <location>
        <begin position="1"/>
        <end position="63"/>
    </location>
</feature>
<dbReference type="Proteomes" id="UP000501648">
    <property type="component" value="Chromosome"/>
</dbReference>
<dbReference type="SUPFAM" id="SSF47592">
    <property type="entry name" value="SWIB/MDM2 domain"/>
    <property type="match status" value="1"/>
</dbReference>
<accession>A0A6M3ZKX7</accession>
<dbReference type="SMART" id="SM00151">
    <property type="entry name" value="SWIB"/>
    <property type="match status" value="1"/>
</dbReference>
<dbReference type="CDD" id="cd10567">
    <property type="entry name" value="SWIB-MDM2_like"/>
    <property type="match status" value="1"/>
</dbReference>
<organism evidence="3 4">
    <name type="scientific">Herbaspirillum rubrisubalbicans Os34</name>
    <dbReference type="NCBI Taxonomy" id="1235827"/>
    <lineage>
        <taxon>Bacteria</taxon>
        <taxon>Pseudomonadati</taxon>
        <taxon>Pseudomonadota</taxon>
        <taxon>Betaproteobacteria</taxon>
        <taxon>Burkholderiales</taxon>
        <taxon>Oxalobacteraceae</taxon>
        <taxon>Herbaspirillum</taxon>
    </lineage>
</organism>
<protein>
    <recommendedName>
        <fullName evidence="2">DM2 domain-containing protein</fullName>
    </recommendedName>
</protein>